<dbReference type="SMART" id="SM00558">
    <property type="entry name" value="JmjC"/>
    <property type="match status" value="1"/>
</dbReference>
<name>E9GT63_DAPPU</name>
<dbReference type="GO" id="GO:0006338">
    <property type="term" value="P:chromatin remodeling"/>
    <property type="evidence" value="ECO:0000318"/>
    <property type="project" value="GO_Central"/>
</dbReference>
<dbReference type="GO" id="GO:0051864">
    <property type="term" value="F:histone H3K36 demethylase activity"/>
    <property type="evidence" value="ECO:0000318"/>
    <property type="project" value="GO_Central"/>
</dbReference>
<dbReference type="EMBL" id="GL732563">
    <property type="protein sequence ID" value="EFX77327.1"/>
    <property type="molecule type" value="Genomic_DNA"/>
</dbReference>
<dbReference type="OrthoDB" id="1678912at2759"/>
<dbReference type="PROSITE" id="PS51184">
    <property type="entry name" value="JMJC"/>
    <property type="match status" value="1"/>
</dbReference>
<dbReference type="PANTHER" id="PTHR10694">
    <property type="entry name" value="LYSINE-SPECIFIC DEMETHYLASE"/>
    <property type="match status" value="1"/>
</dbReference>
<evidence type="ECO:0000313" key="2">
    <source>
        <dbReference type="EMBL" id="EFX77327.1"/>
    </source>
</evidence>
<keyword evidence="3" id="KW-1185">Reference proteome</keyword>
<feature type="domain" description="JmjC" evidence="1">
    <location>
        <begin position="134"/>
        <end position="280"/>
    </location>
</feature>
<dbReference type="Pfam" id="PF02373">
    <property type="entry name" value="JmjC"/>
    <property type="match status" value="1"/>
</dbReference>
<dbReference type="PhylomeDB" id="E9GT63"/>
<dbReference type="InterPro" id="IPR003347">
    <property type="entry name" value="JmjC_dom"/>
</dbReference>
<protein>
    <recommendedName>
        <fullName evidence="1">JmjC domain-containing protein</fullName>
    </recommendedName>
</protein>
<accession>E9GT63</accession>
<proteinExistence type="predicted"/>
<dbReference type="SUPFAM" id="SSF51197">
    <property type="entry name" value="Clavaminate synthase-like"/>
    <property type="match status" value="1"/>
</dbReference>
<gene>
    <name evidence="2" type="ORF">DAPPUDRAFT_247944</name>
</gene>
<dbReference type="HOGENOM" id="CLU_084585_0_0_1"/>
<evidence type="ECO:0000259" key="1">
    <source>
        <dbReference type="PROSITE" id="PS51184"/>
    </source>
</evidence>
<dbReference type="AlphaFoldDB" id="E9GT63"/>
<dbReference type="Gene3D" id="2.60.120.650">
    <property type="entry name" value="Cupin"/>
    <property type="match status" value="2"/>
</dbReference>
<dbReference type="eggNOG" id="KOG0958">
    <property type="taxonomic scope" value="Eukaryota"/>
</dbReference>
<evidence type="ECO:0000313" key="3">
    <source>
        <dbReference type="Proteomes" id="UP000000305"/>
    </source>
</evidence>
<sequence length="283" mass="31506">MAVCDHDAVTYRPSFDEMGNFPKFLSKAFKEHASERGGILIIKPPNTFGTHICKPAVRPLKQYRKVAEGVYSSDIIPSGKRGLALDKFMAKSYLASLSKSGLGSLGPTDENWKGIFNRFDEVEKGKGLAPNRPIPEYLVDKNANLPNLKETFTPYFKNPTILMSGVNAPQLLIGPAQSYTGLHVENINLASVNFLRDGKPKYWIIIPARHKSFFVMPQVLRPAEPPNPFDCIKQEKGQYVVTFPGAVHMVVNIGSNCAEAINTLQHYYRVELLTLPNAQVDED</sequence>
<dbReference type="GO" id="GO:0005634">
    <property type="term" value="C:nucleus"/>
    <property type="evidence" value="ECO:0000318"/>
    <property type="project" value="GO_Central"/>
</dbReference>
<dbReference type="GO" id="GO:0010468">
    <property type="term" value="P:regulation of gene expression"/>
    <property type="evidence" value="ECO:0000318"/>
    <property type="project" value="GO_Central"/>
</dbReference>
<organism evidence="2 3">
    <name type="scientific">Daphnia pulex</name>
    <name type="common">Water flea</name>
    <dbReference type="NCBI Taxonomy" id="6669"/>
    <lineage>
        <taxon>Eukaryota</taxon>
        <taxon>Metazoa</taxon>
        <taxon>Ecdysozoa</taxon>
        <taxon>Arthropoda</taxon>
        <taxon>Crustacea</taxon>
        <taxon>Branchiopoda</taxon>
        <taxon>Diplostraca</taxon>
        <taxon>Cladocera</taxon>
        <taxon>Anomopoda</taxon>
        <taxon>Daphniidae</taxon>
        <taxon>Daphnia</taxon>
    </lineage>
</organism>
<dbReference type="KEGG" id="dpx:DAPPUDRAFT_247944"/>
<reference evidence="2 3" key="1">
    <citation type="journal article" date="2011" name="Science">
        <title>The ecoresponsive genome of Daphnia pulex.</title>
        <authorList>
            <person name="Colbourne J.K."/>
            <person name="Pfrender M.E."/>
            <person name="Gilbert D."/>
            <person name="Thomas W.K."/>
            <person name="Tucker A."/>
            <person name="Oakley T.H."/>
            <person name="Tokishita S."/>
            <person name="Aerts A."/>
            <person name="Arnold G.J."/>
            <person name="Basu M.K."/>
            <person name="Bauer D.J."/>
            <person name="Caceres C.E."/>
            <person name="Carmel L."/>
            <person name="Casola C."/>
            <person name="Choi J.H."/>
            <person name="Detter J.C."/>
            <person name="Dong Q."/>
            <person name="Dusheyko S."/>
            <person name="Eads B.D."/>
            <person name="Frohlich T."/>
            <person name="Geiler-Samerotte K.A."/>
            <person name="Gerlach D."/>
            <person name="Hatcher P."/>
            <person name="Jogdeo S."/>
            <person name="Krijgsveld J."/>
            <person name="Kriventseva E.V."/>
            <person name="Kultz D."/>
            <person name="Laforsch C."/>
            <person name="Lindquist E."/>
            <person name="Lopez J."/>
            <person name="Manak J.R."/>
            <person name="Muller J."/>
            <person name="Pangilinan J."/>
            <person name="Patwardhan R.P."/>
            <person name="Pitluck S."/>
            <person name="Pritham E.J."/>
            <person name="Rechtsteiner A."/>
            <person name="Rho M."/>
            <person name="Rogozin I.B."/>
            <person name="Sakarya O."/>
            <person name="Salamov A."/>
            <person name="Schaack S."/>
            <person name="Shapiro H."/>
            <person name="Shiga Y."/>
            <person name="Skalitzky C."/>
            <person name="Smith Z."/>
            <person name="Souvorov A."/>
            <person name="Sung W."/>
            <person name="Tang Z."/>
            <person name="Tsuchiya D."/>
            <person name="Tu H."/>
            <person name="Vos H."/>
            <person name="Wang M."/>
            <person name="Wolf Y.I."/>
            <person name="Yamagata H."/>
            <person name="Yamada T."/>
            <person name="Ye Y."/>
            <person name="Shaw J.R."/>
            <person name="Andrews J."/>
            <person name="Crease T.J."/>
            <person name="Tang H."/>
            <person name="Lucas S.M."/>
            <person name="Robertson H.M."/>
            <person name="Bork P."/>
            <person name="Koonin E.V."/>
            <person name="Zdobnov E.M."/>
            <person name="Grigoriev I.V."/>
            <person name="Lynch M."/>
            <person name="Boore J.L."/>
        </authorList>
    </citation>
    <scope>NUCLEOTIDE SEQUENCE [LARGE SCALE GENOMIC DNA]</scope>
</reference>
<dbReference type="GO" id="GO:0032454">
    <property type="term" value="F:histone H3K9 demethylase activity"/>
    <property type="evidence" value="ECO:0000318"/>
    <property type="project" value="GO_Central"/>
</dbReference>
<dbReference type="GO" id="GO:0000785">
    <property type="term" value="C:chromatin"/>
    <property type="evidence" value="ECO:0000318"/>
    <property type="project" value="GO_Central"/>
</dbReference>
<dbReference type="Proteomes" id="UP000000305">
    <property type="component" value="Unassembled WGS sequence"/>
</dbReference>
<dbReference type="PANTHER" id="PTHR10694:SF129">
    <property type="entry name" value="LYSINE-SPECIFIC DEMETHYLASE 4B-RELATED"/>
    <property type="match status" value="1"/>
</dbReference>
<dbReference type="InParanoid" id="E9GT63"/>